<organism evidence="5 6">
    <name type="scientific">Thiohalocapsa halophila</name>
    <dbReference type="NCBI Taxonomy" id="69359"/>
    <lineage>
        <taxon>Bacteria</taxon>
        <taxon>Pseudomonadati</taxon>
        <taxon>Pseudomonadota</taxon>
        <taxon>Gammaproteobacteria</taxon>
        <taxon>Chromatiales</taxon>
        <taxon>Chromatiaceae</taxon>
        <taxon>Thiohalocapsa</taxon>
    </lineage>
</organism>
<dbReference type="RefSeq" id="WP_200236536.1">
    <property type="nucleotide sequence ID" value="NZ_NRRV01000020.1"/>
</dbReference>
<dbReference type="SMART" id="SM00448">
    <property type="entry name" value="REC"/>
    <property type="match status" value="1"/>
</dbReference>
<name>A0ABS1CGM8_9GAMM</name>
<evidence type="ECO:0000313" key="6">
    <source>
        <dbReference type="Proteomes" id="UP000748752"/>
    </source>
</evidence>
<dbReference type="Proteomes" id="UP000748752">
    <property type="component" value="Unassembled WGS sequence"/>
</dbReference>
<sequence>MYRLLIVDRRPLFADGIRRIADDAGLAVTEIVRAGPADFAQALADTSFDAAVVSIAAPNALGIEPLHRLTRLPGAPPVLVVSSPCESVHGVRFLRLGARSIISAQASPQEIAAALARTLAGRRHVSAALADHLVAHFVAHVVADREQKEIGLRDAVASDAQLRMIQLLALGKPIDVICNLLRITAEDARAQRREILRRTGLADEQELKRCAFEQQLVPDRRAMGVDGSLDNRAGRPSHGLPTR</sequence>
<dbReference type="PANTHER" id="PTHR43214">
    <property type="entry name" value="TWO-COMPONENT RESPONSE REGULATOR"/>
    <property type="match status" value="1"/>
</dbReference>
<evidence type="ECO:0000256" key="1">
    <source>
        <dbReference type="ARBA" id="ARBA00023125"/>
    </source>
</evidence>
<gene>
    <name evidence="5" type="ORF">CKO31_09720</name>
</gene>
<proteinExistence type="predicted"/>
<keyword evidence="6" id="KW-1185">Reference proteome</keyword>
<comment type="caution">
    <text evidence="5">The sequence shown here is derived from an EMBL/GenBank/DDBJ whole genome shotgun (WGS) entry which is preliminary data.</text>
</comment>
<feature type="domain" description="Response regulatory" evidence="4">
    <location>
        <begin position="3"/>
        <end position="119"/>
    </location>
</feature>
<dbReference type="SUPFAM" id="SSF52172">
    <property type="entry name" value="CheY-like"/>
    <property type="match status" value="1"/>
</dbReference>
<dbReference type="PROSITE" id="PS50110">
    <property type="entry name" value="RESPONSE_REGULATORY"/>
    <property type="match status" value="1"/>
</dbReference>
<dbReference type="Gene3D" id="3.40.50.2300">
    <property type="match status" value="1"/>
</dbReference>
<reference evidence="5 6" key="1">
    <citation type="journal article" date="2020" name="Microorganisms">
        <title>Osmotic Adaptation and Compatible Solute Biosynthesis of Phototrophic Bacteria as Revealed from Genome Analyses.</title>
        <authorList>
            <person name="Imhoff J.F."/>
            <person name="Rahn T."/>
            <person name="Kunzel S."/>
            <person name="Keller A."/>
            <person name="Neulinger S.C."/>
        </authorList>
    </citation>
    <scope>NUCLEOTIDE SEQUENCE [LARGE SCALE GENOMIC DNA]</scope>
    <source>
        <strain evidence="5 6">DSM 6210</strain>
    </source>
</reference>
<evidence type="ECO:0000256" key="2">
    <source>
        <dbReference type="PROSITE-ProRule" id="PRU00169"/>
    </source>
</evidence>
<dbReference type="Pfam" id="PF00072">
    <property type="entry name" value="Response_reg"/>
    <property type="match status" value="1"/>
</dbReference>
<dbReference type="EMBL" id="NRRV01000020">
    <property type="protein sequence ID" value="MBK1631013.1"/>
    <property type="molecule type" value="Genomic_DNA"/>
</dbReference>
<feature type="region of interest" description="Disordered" evidence="3">
    <location>
        <begin position="223"/>
        <end position="243"/>
    </location>
</feature>
<evidence type="ECO:0000256" key="3">
    <source>
        <dbReference type="SAM" id="MobiDB-lite"/>
    </source>
</evidence>
<dbReference type="PANTHER" id="PTHR43214:SF42">
    <property type="entry name" value="TRANSCRIPTIONAL REGULATORY PROTEIN DESR"/>
    <property type="match status" value="1"/>
</dbReference>
<protein>
    <recommendedName>
        <fullName evidence="4">Response regulatory domain-containing protein</fullName>
    </recommendedName>
</protein>
<comment type="caution">
    <text evidence="2">Lacks conserved residue(s) required for the propagation of feature annotation.</text>
</comment>
<accession>A0ABS1CGM8</accession>
<dbReference type="InterPro" id="IPR011006">
    <property type="entry name" value="CheY-like_superfamily"/>
</dbReference>
<evidence type="ECO:0000313" key="5">
    <source>
        <dbReference type="EMBL" id="MBK1631013.1"/>
    </source>
</evidence>
<dbReference type="InterPro" id="IPR039420">
    <property type="entry name" value="WalR-like"/>
</dbReference>
<dbReference type="InterPro" id="IPR001789">
    <property type="entry name" value="Sig_transdc_resp-reg_receiver"/>
</dbReference>
<keyword evidence="1" id="KW-0238">DNA-binding</keyword>
<evidence type="ECO:0000259" key="4">
    <source>
        <dbReference type="PROSITE" id="PS50110"/>
    </source>
</evidence>